<evidence type="ECO:0000313" key="2">
    <source>
        <dbReference type="EMBL" id="USW47902.1"/>
    </source>
</evidence>
<proteinExistence type="predicted"/>
<gene>
    <name evidence="2" type="ORF">Slin15195_G012210</name>
</gene>
<accession>A0A9Q9AF63</accession>
<organism evidence="2 3">
    <name type="scientific">Septoria linicola</name>
    <dbReference type="NCBI Taxonomy" id="215465"/>
    <lineage>
        <taxon>Eukaryota</taxon>
        <taxon>Fungi</taxon>
        <taxon>Dikarya</taxon>
        <taxon>Ascomycota</taxon>
        <taxon>Pezizomycotina</taxon>
        <taxon>Dothideomycetes</taxon>
        <taxon>Dothideomycetidae</taxon>
        <taxon>Mycosphaerellales</taxon>
        <taxon>Mycosphaerellaceae</taxon>
        <taxon>Septoria</taxon>
    </lineage>
</organism>
<reference evidence="2" key="1">
    <citation type="submission" date="2022-06" db="EMBL/GenBank/DDBJ databases">
        <title>Complete genome sequences of two strains of the flax pathogen Septoria linicola.</title>
        <authorList>
            <person name="Lapalu N."/>
            <person name="Simon A."/>
            <person name="Demenou B."/>
            <person name="Paumier D."/>
            <person name="Guillot M.-P."/>
            <person name="Gout L."/>
            <person name="Valade R."/>
        </authorList>
    </citation>
    <scope>NUCLEOTIDE SEQUENCE</scope>
    <source>
        <strain evidence="2">SE15195</strain>
    </source>
</reference>
<name>A0A9Q9AF63_9PEZI</name>
<feature type="region of interest" description="Disordered" evidence="1">
    <location>
        <begin position="1"/>
        <end position="28"/>
    </location>
</feature>
<evidence type="ECO:0000313" key="3">
    <source>
        <dbReference type="Proteomes" id="UP001056384"/>
    </source>
</evidence>
<protein>
    <submittedName>
        <fullName evidence="2">Uncharacterized protein</fullName>
    </submittedName>
</protein>
<evidence type="ECO:0000256" key="1">
    <source>
        <dbReference type="SAM" id="MobiDB-lite"/>
    </source>
</evidence>
<dbReference type="OrthoDB" id="3648311at2759"/>
<dbReference type="Proteomes" id="UP001056384">
    <property type="component" value="Chromosome 1"/>
</dbReference>
<keyword evidence="3" id="KW-1185">Reference proteome</keyword>
<sequence>MMEQKSQKTPQSTGLNQDGRYPPSQKQRENEWSFLDLPGEVQNAIYLAVLSEKGAILTKALRITMPNNLGLVSKQIHAQMCGQAMYCVRVEVSNFNFSKVITFLNKLSEEDVGLLRPKGKTSRSCDEDVRQAKIIVSLHLENPDWLHVVPNLSRWLNRFNNADKRAADISFDYVVRFGALAAHYQVHRYLEKANLSIETEQKKQHVRMIRGAILQKWQSEYDTLSSLVQEMASSCNTTRVHRFQPYDCKHCELAADKSYYEPPEGYYLGTELVEVGGCRH</sequence>
<dbReference type="EMBL" id="CP099418">
    <property type="protein sequence ID" value="USW47902.1"/>
    <property type="molecule type" value="Genomic_DNA"/>
</dbReference>
<feature type="compositionally biased region" description="Polar residues" evidence="1">
    <location>
        <begin position="7"/>
        <end position="16"/>
    </location>
</feature>
<dbReference type="AlphaFoldDB" id="A0A9Q9AF63"/>